<comment type="caution">
    <text evidence="2">The sequence shown here is derived from an EMBL/GenBank/DDBJ whole genome shotgun (WGS) entry which is preliminary data.</text>
</comment>
<reference evidence="2 3" key="1">
    <citation type="submission" date="2021-07" db="EMBL/GenBank/DDBJ databases">
        <authorList>
            <person name="Palmer J.M."/>
        </authorList>
    </citation>
    <scope>NUCLEOTIDE SEQUENCE [LARGE SCALE GENOMIC DNA]</scope>
    <source>
        <strain evidence="2 3">AT_MEX2019</strain>
        <tissue evidence="2">Muscle</tissue>
    </source>
</reference>
<keyword evidence="1" id="KW-0732">Signal</keyword>
<accession>A0ABU7CKP4</accession>
<feature type="chain" id="PRO_5045176323" evidence="1">
    <location>
        <begin position="21"/>
        <end position="125"/>
    </location>
</feature>
<evidence type="ECO:0000256" key="1">
    <source>
        <dbReference type="SAM" id="SignalP"/>
    </source>
</evidence>
<dbReference type="EMBL" id="JAHUTI010091831">
    <property type="protein sequence ID" value="MED6262198.1"/>
    <property type="molecule type" value="Genomic_DNA"/>
</dbReference>
<sequence>MNYLLKGVFFACLLYLSPDASHLLREAFWIKRGCGPEELKDLLRSLEQWVDVTVNQPDKVKQPELMRLLTMELKEFTDGEMTLGLTSVPTDKEISWKWKSSTGTPGTRLLDVWKCLTLKHSFFFF</sequence>
<feature type="signal peptide" evidence="1">
    <location>
        <begin position="1"/>
        <end position="20"/>
    </location>
</feature>
<dbReference type="Proteomes" id="UP001345963">
    <property type="component" value="Unassembled WGS sequence"/>
</dbReference>
<name>A0ABU7CKP4_9TELE</name>
<protein>
    <submittedName>
        <fullName evidence="2">Uncharacterized protein</fullName>
    </submittedName>
</protein>
<evidence type="ECO:0000313" key="3">
    <source>
        <dbReference type="Proteomes" id="UP001345963"/>
    </source>
</evidence>
<gene>
    <name evidence="2" type="ORF">ATANTOWER_016027</name>
</gene>
<keyword evidence="3" id="KW-1185">Reference proteome</keyword>
<proteinExistence type="predicted"/>
<evidence type="ECO:0000313" key="2">
    <source>
        <dbReference type="EMBL" id="MED6262198.1"/>
    </source>
</evidence>
<organism evidence="2 3">
    <name type="scientific">Ataeniobius toweri</name>
    <dbReference type="NCBI Taxonomy" id="208326"/>
    <lineage>
        <taxon>Eukaryota</taxon>
        <taxon>Metazoa</taxon>
        <taxon>Chordata</taxon>
        <taxon>Craniata</taxon>
        <taxon>Vertebrata</taxon>
        <taxon>Euteleostomi</taxon>
        <taxon>Actinopterygii</taxon>
        <taxon>Neopterygii</taxon>
        <taxon>Teleostei</taxon>
        <taxon>Neoteleostei</taxon>
        <taxon>Acanthomorphata</taxon>
        <taxon>Ovalentaria</taxon>
        <taxon>Atherinomorphae</taxon>
        <taxon>Cyprinodontiformes</taxon>
        <taxon>Goodeidae</taxon>
        <taxon>Ataeniobius</taxon>
    </lineage>
</organism>